<feature type="transmembrane region" description="Helical" evidence="10">
    <location>
        <begin position="1098"/>
        <end position="1120"/>
    </location>
</feature>
<dbReference type="GO" id="GO:0005524">
    <property type="term" value="F:ATP binding"/>
    <property type="evidence" value="ECO:0007669"/>
    <property type="project" value="UniProtKB-KW"/>
</dbReference>
<dbReference type="STRING" id="329046.A0A1Y2D3G6"/>
<dbReference type="GO" id="GO:0005319">
    <property type="term" value="F:lipid transporter activity"/>
    <property type="evidence" value="ECO:0007669"/>
    <property type="project" value="TreeGrafter"/>
</dbReference>
<feature type="transmembrane region" description="Helical" evidence="10">
    <location>
        <begin position="364"/>
        <end position="385"/>
    </location>
</feature>
<comment type="similarity">
    <text evidence="2">Belongs to the ABC transporter superfamily. ABCA family.</text>
</comment>
<evidence type="ECO:0000256" key="10">
    <source>
        <dbReference type="SAM" id="Phobius"/>
    </source>
</evidence>
<protein>
    <submittedName>
        <fullName evidence="12">p-loop containing nucleoside triphosphate hydrolase protein</fullName>
    </submittedName>
</protein>
<dbReference type="Proteomes" id="UP000193642">
    <property type="component" value="Unassembled WGS sequence"/>
</dbReference>
<dbReference type="InterPro" id="IPR013525">
    <property type="entry name" value="ABC2_TM"/>
</dbReference>
<dbReference type="Gene3D" id="3.40.50.300">
    <property type="entry name" value="P-loop containing nucleotide triphosphate hydrolases"/>
    <property type="match status" value="2"/>
</dbReference>
<dbReference type="SMART" id="SM00382">
    <property type="entry name" value="AAA"/>
    <property type="match status" value="1"/>
</dbReference>
<evidence type="ECO:0000256" key="5">
    <source>
        <dbReference type="ARBA" id="ARBA00022737"/>
    </source>
</evidence>
<evidence type="ECO:0000256" key="4">
    <source>
        <dbReference type="ARBA" id="ARBA00022692"/>
    </source>
</evidence>
<evidence type="ECO:0000256" key="7">
    <source>
        <dbReference type="ARBA" id="ARBA00022840"/>
    </source>
</evidence>
<dbReference type="Pfam" id="PF12698">
    <property type="entry name" value="ABC2_membrane_3"/>
    <property type="match status" value="2"/>
</dbReference>
<accession>A0A1Y2D3G6</accession>
<gene>
    <name evidence="12" type="ORF">BCR33DRAFT_711177</name>
</gene>
<name>A0A1Y2D3G6_9FUNG</name>
<feature type="transmembrane region" description="Helical" evidence="10">
    <location>
        <begin position="1146"/>
        <end position="1168"/>
    </location>
</feature>
<dbReference type="Pfam" id="PF00005">
    <property type="entry name" value="ABC_tran"/>
    <property type="match status" value="2"/>
</dbReference>
<keyword evidence="5" id="KW-0677">Repeat</keyword>
<dbReference type="InterPro" id="IPR003593">
    <property type="entry name" value="AAA+_ATPase"/>
</dbReference>
<dbReference type="GO" id="GO:0016020">
    <property type="term" value="C:membrane"/>
    <property type="evidence" value="ECO:0007669"/>
    <property type="project" value="UniProtKB-SubCell"/>
</dbReference>
<evidence type="ECO:0000256" key="9">
    <source>
        <dbReference type="ARBA" id="ARBA00023136"/>
    </source>
</evidence>
<sequence>MPDIVPSSLLAQTRIVARHVFLIKRRNKALFSTLFYPILFSLLLLQFHLLGKTSSYPADPTPSPALPVDAGTFFGFSPLVPKQALLYAPNNSDVRAVIATASTSLGSGFTTMGFSDATALQQFQVDNQKSVWAGVVFTSNDLLEYTLRFNNSALPSTTQPILGQEQCRTASGSCAFSDVYRSGLLHLQSALDGAILHQLNVSTPISRSVHEMARESYDNSATVGSSYNYLSIFYLVYAFASIIPMLIIQAVTQKESGMADLFLMQGVSRTAFLLGHFLVDFVIQCLICIVMTVVLIIGKVVGQSPDVFAVFLIVFLYGTSIIAFGYAASMFFEKAKVAAGFSSLFSILITGAAMPFANWVPPAGAAWFFALFSPIAFTMGLSAGLQPNSPGTTFTSTSSNGFGPTSAIIMLLVDNFLYLSVAYLGEKFMSTRKRSGQIQDSLWNKLKSKADLEKGKQEYELTRIEYDPESHEKYANGDEIGIQVDGIKKTFVGGVVAVENVNLKIKKGEIYGVLGHNGAGKTTFIQMLIGKLVPTEGTATVLGFDVNKEMDHIRSRLGVCLQQNVLWDHLTIKEHLEFFGAVKGLSGPALHERMNYLLTELDLLKKKDDKAQGLSGGQKRKLCVAIALIGNPDFLVLDEPTSGVDANSRRIVWSLLRKEKAHRVTILTTHFMDEADILADRKVIFSKGQVRCSGTSLFLKSKFGSGYHLHFAKQDGCVDENVSQTIREVVPLAVLSRSVASELSFQLPTGSVSLFPQLFRLLDGRLEKLKVDSYGVSRSFSDSCKRKKTHDGSGKNDAGPAENHVDLSYVKGDIANSKFTVFKTLLRARYLQKFSEPSFFVATVIFPIVFAVISAGILKATTRSTAGHVYPLNISLSASIPTIPLFNRTNGPISIADSWQPSMESVSNVAFSEAAVGNTSSSNLLSNALLAKQGKQIKMTVLPFPSTTLVLDLSALYAIMILGLGLQSAVSTYGFNIMQDKVTKIKNHLLLNGVSRTTYWITIFCADMTFYILYILTIIIMCAVVAIPAFSGSAFPAVILAICVYAPMTLVYSYVLTCLFKTQQGYQITAPFFNVLNPIIFFTVALLDIFGLSQPALIVHFVFCVILPNYSIMGLLYYVFRVNMFNTILSEIGSSSRISVWEWSSYVVPTLLVMAVNIVLVLALIWYIEFYRTSKAVKTPAWPVELREKLDLEEVGEDSDVHEERLRVAREFVGKESNVRRDEIVVHQVRKTFPKPAGSDASLDTKEVDKTTVPSILKGPDLALRKRRLSLSLTIMNILMSDIPATYGQARVSDAVITHGDSISEQLVGYCPQHDALWNSVTVAEHIRLYAILKHVSPDIVETVVQKTIELVGLQEYEKTKVVKLSGGTKRKLSYALTVVGDSGVSILDEPSTGMDPESRGILTTHSLEEAEALCSRVAIIVNGELVCFGTNQHLKSKFGQGMYRLELKCAPERTADVDAFISSKLIQSTVHVANTSEDDITVKVNVAVQREVFEGNIVYSLPIQSSSNPNADAPSLADAFEILEAEKKRLGVTEYALSQVTLEQVFLDFTRGQKESL</sequence>
<feature type="transmembrane region" description="Helical" evidence="10">
    <location>
        <begin position="338"/>
        <end position="357"/>
    </location>
</feature>
<feature type="transmembrane region" description="Helical" evidence="10">
    <location>
        <begin position="232"/>
        <end position="251"/>
    </location>
</feature>
<dbReference type="InterPro" id="IPR003439">
    <property type="entry name" value="ABC_transporter-like_ATP-bd"/>
</dbReference>
<feature type="transmembrane region" description="Helical" evidence="10">
    <location>
        <begin position="1072"/>
        <end position="1092"/>
    </location>
</feature>
<evidence type="ECO:0000313" key="12">
    <source>
        <dbReference type="EMBL" id="ORY53822.1"/>
    </source>
</evidence>
<keyword evidence="6" id="KW-0547">Nucleotide-binding</keyword>
<dbReference type="CDD" id="cd03263">
    <property type="entry name" value="ABC_subfamily_A"/>
    <property type="match status" value="1"/>
</dbReference>
<feature type="transmembrane region" description="Helical" evidence="10">
    <location>
        <begin position="1033"/>
        <end position="1060"/>
    </location>
</feature>
<keyword evidence="3" id="KW-0813">Transport</keyword>
<proteinExistence type="inferred from homology"/>
<dbReference type="PANTHER" id="PTHR19229:SF36">
    <property type="entry name" value="ATP-BINDING CASSETTE SUB-FAMILY A MEMBER 2"/>
    <property type="match status" value="1"/>
</dbReference>
<dbReference type="PROSITE" id="PS00211">
    <property type="entry name" value="ABC_TRANSPORTER_1"/>
    <property type="match status" value="1"/>
</dbReference>
<keyword evidence="12" id="KW-0378">Hydrolase</keyword>
<feature type="transmembrane region" description="Helical" evidence="10">
    <location>
        <begin position="999"/>
        <end position="1027"/>
    </location>
</feature>
<feature type="domain" description="ABC transporter" evidence="11">
    <location>
        <begin position="482"/>
        <end position="712"/>
    </location>
</feature>
<comment type="subcellular location">
    <subcellularLocation>
        <location evidence="1">Membrane</location>
        <topology evidence="1">Multi-pass membrane protein</topology>
    </subcellularLocation>
</comment>
<feature type="transmembrane region" description="Helical" evidence="10">
    <location>
        <begin position="29"/>
        <end position="50"/>
    </location>
</feature>
<keyword evidence="7" id="KW-0067">ATP-binding</keyword>
<organism evidence="12 13">
    <name type="scientific">Rhizoclosmatium globosum</name>
    <dbReference type="NCBI Taxonomy" id="329046"/>
    <lineage>
        <taxon>Eukaryota</taxon>
        <taxon>Fungi</taxon>
        <taxon>Fungi incertae sedis</taxon>
        <taxon>Chytridiomycota</taxon>
        <taxon>Chytridiomycota incertae sedis</taxon>
        <taxon>Chytridiomycetes</taxon>
        <taxon>Chytridiales</taxon>
        <taxon>Chytriomycetaceae</taxon>
        <taxon>Rhizoclosmatium</taxon>
    </lineage>
</organism>
<evidence type="ECO:0000256" key="8">
    <source>
        <dbReference type="ARBA" id="ARBA00022989"/>
    </source>
</evidence>
<dbReference type="PROSITE" id="PS50893">
    <property type="entry name" value="ABC_TRANSPORTER_2"/>
    <property type="match status" value="2"/>
</dbReference>
<evidence type="ECO:0000256" key="3">
    <source>
        <dbReference type="ARBA" id="ARBA00022448"/>
    </source>
</evidence>
<feature type="transmembrane region" description="Helical" evidence="10">
    <location>
        <begin position="955"/>
        <end position="978"/>
    </location>
</feature>
<dbReference type="GO" id="GO:0016887">
    <property type="term" value="F:ATP hydrolysis activity"/>
    <property type="evidence" value="ECO:0007669"/>
    <property type="project" value="InterPro"/>
</dbReference>
<reference evidence="12 13" key="1">
    <citation type="submission" date="2016-07" db="EMBL/GenBank/DDBJ databases">
        <title>Pervasive Adenine N6-methylation of Active Genes in Fungi.</title>
        <authorList>
            <consortium name="DOE Joint Genome Institute"/>
            <person name="Mondo S.J."/>
            <person name="Dannebaum R.O."/>
            <person name="Kuo R.C."/>
            <person name="Labutti K."/>
            <person name="Haridas S."/>
            <person name="Kuo A."/>
            <person name="Salamov A."/>
            <person name="Ahrendt S.R."/>
            <person name="Lipzen A."/>
            <person name="Sullivan W."/>
            <person name="Andreopoulos W.B."/>
            <person name="Clum A."/>
            <person name="Lindquist E."/>
            <person name="Daum C."/>
            <person name="Ramamoorthy G.K."/>
            <person name="Gryganskyi A."/>
            <person name="Culley D."/>
            <person name="Magnuson J.K."/>
            <person name="James T.Y."/>
            <person name="O'Malley M.A."/>
            <person name="Stajich J.E."/>
            <person name="Spatafora J.W."/>
            <person name="Visel A."/>
            <person name="Grigoriev I.V."/>
        </authorList>
    </citation>
    <scope>NUCLEOTIDE SEQUENCE [LARGE SCALE GENOMIC DNA]</scope>
    <source>
        <strain evidence="12 13">JEL800</strain>
    </source>
</reference>
<evidence type="ECO:0000313" key="13">
    <source>
        <dbReference type="Proteomes" id="UP000193642"/>
    </source>
</evidence>
<dbReference type="PANTHER" id="PTHR19229">
    <property type="entry name" value="ATP-BINDING CASSETTE TRANSPORTER SUBFAMILY A ABCA"/>
    <property type="match status" value="1"/>
</dbReference>
<dbReference type="GO" id="GO:0140359">
    <property type="term" value="F:ABC-type transporter activity"/>
    <property type="evidence" value="ECO:0007669"/>
    <property type="project" value="InterPro"/>
</dbReference>
<evidence type="ECO:0000256" key="6">
    <source>
        <dbReference type="ARBA" id="ARBA00022741"/>
    </source>
</evidence>
<dbReference type="SUPFAM" id="SSF52540">
    <property type="entry name" value="P-loop containing nucleoside triphosphate hydrolases"/>
    <property type="match status" value="2"/>
</dbReference>
<evidence type="ECO:0000256" key="2">
    <source>
        <dbReference type="ARBA" id="ARBA00008869"/>
    </source>
</evidence>
<feature type="transmembrane region" description="Helical" evidence="10">
    <location>
        <begin position="309"/>
        <end position="332"/>
    </location>
</feature>
<keyword evidence="13" id="KW-1185">Reference proteome</keyword>
<keyword evidence="9 10" id="KW-0472">Membrane</keyword>
<keyword evidence="8 10" id="KW-1133">Transmembrane helix</keyword>
<dbReference type="InterPro" id="IPR026082">
    <property type="entry name" value="ABCA"/>
</dbReference>
<comment type="caution">
    <text evidence="12">The sequence shown here is derived from an EMBL/GenBank/DDBJ whole genome shotgun (WGS) entry which is preliminary data.</text>
</comment>
<dbReference type="InterPro" id="IPR017871">
    <property type="entry name" value="ABC_transporter-like_CS"/>
</dbReference>
<evidence type="ECO:0000259" key="11">
    <source>
        <dbReference type="PROSITE" id="PS50893"/>
    </source>
</evidence>
<keyword evidence="4 10" id="KW-0812">Transmembrane</keyword>
<dbReference type="InterPro" id="IPR027417">
    <property type="entry name" value="P-loop_NTPase"/>
</dbReference>
<evidence type="ECO:0000256" key="1">
    <source>
        <dbReference type="ARBA" id="ARBA00004141"/>
    </source>
</evidence>
<feature type="transmembrane region" description="Helical" evidence="10">
    <location>
        <begin position="405"/>
        <end position="425"/>
    </location>
</feature>
<feature type="domain" description="ABC transporter" evidence="11">
    <location>
        <begin position="1219"/>
        <end position="1448"/>
    </location>
</feature>
<dbReference type="EMBL" id="MCGO01000001">
    <property type="protein sequence ID" value="ORY53822.1"/>
    <property type="molecule type" value="Genomic_DNA"/>
</dbReference>
<feature type="transmembrane region" description="Helical" evidence="10">
    <location>
        <begin position="271"/>
        <end position="297"/>
    </location>
</feature>
<dbReference type="OrthoDB" id="2109100at2759"/>
<dbReference type="FunFam" id="3.40.50.300:FF:000933">
    <property type="entry name" value="ABC transporter A family member 7"/>
    <property type="match status" value="1"/>
</dbReference>
<feature type="transmembrane region" description="Helical" evidence="10">
    <location>
        <begin position="839"/>
        <end position="858"/>
    </location>
</feature>